<feature type="domain" description="Metallo-beta-lactamase" evidence="2">
    <location>
        <begin position="156"/>
        <end position="345"/>
    </location>
</feature>
<name>A0A246DSR6_9HYPH</name>
<dbReference type="GO" id="GO:0050313">
    <property type="term" value="F:sulfur dioxygenase activity"/>
    <property type="evidence" value="ECO:0007669"/>
    <property type="project" value="InterPro"/>
</dbReference>
<dbReference type="PANTHER" id="PTHR43084:SF1">
    <property type="entry name" value="PERSULFIDE DIOXYGENASE ETHE1, MITOCHONDRIAL"/>
    <property type="match status" value="1"/>
</dbReference>
<dbReference type="NCBIfam" id="TIGR01244">
    <property type="entry name" value="TIGR01244 family sulfur transferase"/>
    <property type="match status" value="1"/>
</dbReference>
<keyword evidence="1" id="KW-0479">Metal-binding</keyword>
<dbReference type="Gene3D" id="3.90.190.10">
    <property type="entry name" value="Protein tyrosine phosphatase superfamily"/>
    <property type="match status" value="1"/>
</dbReference>
<dbReference type="InterPro" id="IPR036866">
    <property type="entry name" value="RibonucZ/Hydroxyglut_hydro"/>
</dbReference>
<protein>
    <submittedName>
        <fullName evidence="3">TIGR01244 family protein</fullName>
    </submittedName>
</protein>
<dbReference type="Pfam" id="PF04273">
    <property type="entry name" value="BLH_phosphatase"/>
    <property type="match status" value="1"/>
</dbReference>
<evidence type="ECO:0000313" key="3">
    <source>
        <dbReference type="EMBL" id="OWO93404.1"/>
    </source>
</evidence>
<dbReference type="SMART" id="SM00849">
    <property type="entry name" value="Lactamase_B"/>
    <property type="match status" value="1"/>
</dbReference>
<dbReference type="InterPro" id="IPR051682">
    <property type="entry name" value="Mito_Persulfide_Diox"/>
</dbReference>
<dbReference type="RefSeq" id="WP_088395667.1">
    <property type="nucleotide sequence ID" value="NZ_MXPU01000012.1"/>
</dbReference>
<dbReference type="GO" id="GO:0070813">
    <property type="term" value="P:hydrogen sulfide metabolic process"/>
    <property type="evidence" value="ECO:0007669"/>
    <property type="project" value="TreeGrafter"/>
</dbReference>
<dbReference type="InterPro" id="IPR001279">
    <property type="entry name" value="Metallo-B-lactamas"/>
</dbReference>
<dbReference type="GO" id="GO:0046872">
    <property type="term" value="F:metal ion binding"/>
    <property type="evidence" value="ECO:0007669"/>
    <property type="project" value="UniProtKB-KW"/>
</dbReference>
<reference evidence="3 4" key="1">
    <citation type="submission" date="2017-03" db="EMBL/GenBank/DDBJ databases">
        <title>Genome of strain Rhizobium sp. CNPSo 668.</title>
        <authorList>
            <person name="Ribeiro R."/>
        </authorList>
    </citation>
    <scope>NUCLEOTIDE SEQUENCE [LARGE SCALE GENOMIC DNA]</scope>
    <source>
        <strain evidence="3 4">CNPSo 668</strain>
    </source>
</reference>
<dbReference type="GO" id="GO:0016787">
    <property type="term" value="F:hydrolase activity"/>
    <property type="evidence" value="ECO:0007669"/>
    <property type="project" value="InterPro"/>
</dbReference>
<dbReference type="Gene3D" id="3.60.15.10">
    <property type="entry name" value="Ribonuclease Z/Hydroxyacylglutathione hydrolase-like"/>
    <property type="match status" value="1"/>
</dbReference>
<gene>
    <name evidence="3" type="ORF">B5E41_19220</name>
</gene>
<dbReference type="CDD" id="cd14503">
    <property type="entry name" value="PTP-bact"/>
    <property type="match status" value="1"/>
</dbReference>
<dbReference type="SUPFAM" id="SSF56281">
    <property type="entry name" value="Metallo-hydrolase/oxidoreductase"/>
    <property type="match status" value="1"/>
</dbReference>
<organism evidence="3 4">
    <name type="scientific">Rhizobium esperanzae</name>
    <dbReference type="NCBI Taxonomy" id="1967781"/>
    <lineage>
        <taxon>Bacteria</taxon>
        <taxon>Pseudomonadati</taxon>
        <taxon>Pseudomonadota</taxon>
        <taxon>Alphaproteobacteria</taxon>
        <taxon>Hyphomicrobiales</taxon>
        <taxon>Rhizobiaceae</taxon>
        <taxon>Rhizobium/Agrobacterium group</taxon>
        <taxon>Rhizobium</taxon>
    </lineage>
</organism>
<dbReference type="InterPro" id="IPR029021">
    <property type="entry name" value="Prot-tyrosine_phosphatase-like"/>
</dbReference>
<sequence>MMPVRVNERLSVAGQPDPADFADFAKEGFAAVINARPDGEEAGQPGNAAEKISAAAAGLSYSFVPVNGNEITEADIRAFQAAMAGAKGPVFAHCKSGTRALTLYALGEVLDGRMKPADVQTFGESLGFELAGACRWLERVAKQTPQVKAFFEPRTCSIQYVVSDPATRRCAVIDPVLDFDEMSGATGTGNADAILAYIERERMTVEWILDTHPHADHFSAAHYLNERTGAPTAIGVHVTDVQRLWKEIYNWPALATDGSQWGRLFADGDTFEIGGLSARVMFSPGHTLASVTYVVGDAAFVHDTMFTPDSGTARADFPGGSAAALWHSIQAILSLPEETRLFSGHDYQPGGRHPRWESTVADQKRANPHIAGMDEAGFVALRQARDRTLPKPKLMLHALQVNIRGGRLPEPEENGRRYLKIPLDAL</sequence>
<proteinExistence type="predicted"/>
<dbReference type="Proteomes" id="UP000197269">
    <property type="component" value="Unassembled WGS sequence"/>
</dbReference>
<evidence type="ECO:0000259" key="2">
    <source>
        <dbReference type="SMART" id="SM00849"/>
    </source>
</evidence>
<dbReference type="CDD" id="cd07724">
    <property type="entry name" value="POD-like_MBL-fold"/>
    <property type="match status" value="1"/>
</dbReference>
<comment type="caution">
    <text evidence="3">The sequence shown here is derived from an EMBL/GenBank/DDBJ whole genome shotgun (WGS) entry which is preliminary data.</text>
</comment>
<dbReference type="PANTHER" id="PTHR43084">
    <property type="entry name" value="PERSULFIDE DIOXYGENASE ETHE1"/>
    <property type="match status" value="1"/>
</dbReference>
<dbReference type="EMBL" id="MXPU01000012">
    <property type="protein sequence ID" value="OWO93404.1"/>
    <property type="molecule type" value="Genomic_DNA"/>
</dbReference>
<evidence type="ECO:0000313" key="4">
    <source>
        <dbReference type="Proteomes" id="UP000197269"/>
    </source>
</evidence>
<dbReference type="GO" id="GO:0006749">
    <property type="term" value="P:glutathione metabolic process"/>
    <property type="evidence" value="ECO:0007669"/>
    <property type="project" value="InterPro"/>
</dbReference>
<dbReference type="InterPro" id="IPR044528">
    <property type="entry name" value="POD-like_MBL-fold"/>
</dbReference>
<accession>A0A246DSR6</accession>
<dbReference type="SUPFAM" id="SSF52799">
    <property type="entry name" value="(Phosphotyrosine protein) phosphatases II"/>
    <property type="match status" value="1"/>
</dbReference>
<dbReference type="NCBIfam" id="NF040641">
    <property type="entry name" value="bifunc_ST_SDO"/>
    <property type="match status" value="1"/>
</dbReference>
<dbReference type="Pfam" id="PF00753">
    <property type="entry name" value="Lactamase_B"/>
    <property type="match status" value="1"/>
</dbReference>
<dbReference type="InterPro" id="IPR005939">
    <property type="entry name" value="BLH_phosphatase-like"/>
</dbReference>
<dbReference type="InterPro" id="IPR053449">
    <property type="entry name" value="MBL-like_hydrolase"/>
</dbReference>
<dbReference type="AlphaFoldDB" id="A0A246DSR6"/>
<evidence type="ECO:0000256" key="1">
    <source>
        <dbReference type="ARBA" id="ARBA00022723"/>
    </source>
</evidence>